<evidence type="ECO:0000259" key="7">
    <source>
        <dbReference type="PROSITE" id="PS50850"/>
    </source>
</evidence>
<feature type="domain" description="Major facilitator superfamily (MFS) profile" evidence="7">
    <location>
        <begin position="17"/>
        <end position="109"/>
    </location>
</feature>
<dbReference type="Proteomes" id="UP001595767">
    <property type="component" value="Unassembled WGS sequence"/>
</dbReference>
<keyword evidence="5 6" id="KW-0472">Membrane</keyword>
<evidence type="ECO:0000313" key="9">
    <source>
        <dbReference type="Proteomes" id="UP001595767"/>
    </source>
</evidence>
<sequence length="109" mass="11980">MDEAQPEAKPSMLRWFGLLAIAVGVALIVVDTTIVNVIIPSIIEELNTGSTEAQWIQESYAIVFGALLLVVGRIADIIGARRVKCCTISVRLRVQKVRIVSNGTWFSLR</sequence>
<evidence type="ECO:0000256" key="1">
    <source>
        <dbReference type="ARBA" id="ARBA00004651"/>
    </source>
</evidence>
<proteinExistence type="predicted"/>
<accession>A0ABV8LBR3</accession>
<reference evidence="9" key="1">
    <citation type="journal article" date="2019" name="Int. J. Syst. Evol. Microbiol.">
        <title>The Global Catalogue of Microorganisms (GCM) 10K type strain sequencing project: providing services to taxonomists for standard genome sequencing and annotation.</title>
        <authorList>
            <consortium name="The Broad Institute Genomics Platform"/>
            <consortium name="The Broad Institute Genome Sequencing Center for Infectious Disease"/>
            <person name="Wu L."/>
            <person name="Ma J."/>
        </authorList>
    </citation>
    <scope>NUCLEOTIDE SEQUENCE [LARGE SCALE GENOMIC DNA]</scope>
    <source>
        <strain evidence="9">CGMCC 4.7204</strain>
    </source>
</reference>
<dbReference type="PANTHER" id="PTHR42718">
    <property type="entry name" value="MAJOR FACILITATOR SUPERFAMILY MULTIDRUG TRANSPORTER MFSC"/>
    <property type="match status" value="1"/>
</dbReference>
<keyword evidence="9" id="KW-1185">Reference proteome</keyword>
<dbReference type="Pfam" id="PF07690">
    <property type="entry name" value="MFS_1"/>
    <property type="match status" value="1"/>
</dbReference>
<name>A0ABV8LBR3_9NOCA</name>
<dbReference type="Gene3D" id="1.20.1720.10">
    <property type="entry name" value="Multidrug resistance protein D"/>
    <property type="match status" value="1"/>
</dbReference>
<dbReference type="InterPro" id="IPR036259">
    <property type="entry name" value="MFS_trans_sf"/>
</dbReference>
<dbReference type="PROSITE" id="PS50850">
    <property type="entry name" value="MFS"/>
    <property type="match status" value="1"/>
</dbReference>
<gene>
    <name evidence="8" type="ORF">ACFOW8_22980</name>
</gene>
<feature type="transmembrane region" description="Helical" evidence="6">
    <location>
        <begin position="12"/>
        <end position="39"/>
    </location>
</feature>
<dbReference type="RefSeq" id="WP_378553505.1">
    <property type="nucleotide sequence ID" value="NZ_JBHSBA010000015.1"/>
</dbReference>
<evidence type="ECO:0000256" key="6">
    <source>
        <dbReference type="SAM" id="Phobius"/>
    </source>
</evidence>
<evidence type="ECO:0000256" key="4">
    <source>
        <dbReference type="ARBA" id="ARBA00022989"/>
    </source>
</evidence>
<dbReference type="SUPFAM" id="SSF103473">
    <property type="entry name" value="MFS general substrate transporter"/>
    <property type="match status" value="1"/>
</dbReference>
<feature type="transmembrane region" description="Helical" evidence="6">
    <location>
        <begin position="59"/>
        <end position="75"/>
    </location>
</feature>
<keyword evidence="3 6" id="KW-0812">Transmembrane</keyword>
<dbReference type="InterPro" id="IPR020846">
    <property type="entry name" value="MFS_dom"/>
</dbReference>
<keyword evidence="4 6" id="KW-1133">Transmembrane helix</keyword>
<evidence type="ECO:0000313" key="8">
    <source>
        <dbReference type="EMBL" id="MFC4127794.1"/>
    </source>
</evidence>
<dbReference type="PANTHER" id="PTHR42718:SF9">
    <property type="entry name" value="MAJOR FACILITATOR SUPERFAMILY MULTIDRUG TRANSPORTER MFSC"/>
    <property type="match status" value="1"/>
</dbReference>
<dbReference type="InterPro" id="IPR011701">
    <property type="entry name" value="MFS"/>
</dbReference>
<evidence type="ECO:0000256" key="5">
    <source>
        <dbReference type="ARBA" id="ARBA00023136"/>
    </source>
</evidence>
<protein>
    <submittedName>
        <fullName evidence="8">MFS transporter</fullName>
    </submittedName>
</protein>
<keyword evidence="2" id="KW-0813">Transport</keyword>
<dbReference type="EMBL" id="JBHSBA010000015">
    <property type="protein sequence ID" value="MFC4127794.1"/>
    <property type="molecule type" value="Genomic_DNA"/>
</dbReference>
<comment type="subcellular location">
    <subcellularLocation>
        <location evidence="1">Cell membrane</location>
        <topology evidence="1">Multi-pass membrane protein</topology>
    </subcellularLocation>
</comment>
<evidence type="ECO:0000256" key="3">
    <source>
        <dbReference type="ARBA" id="ARBA00022692"/>
    </source>
</evidence>
<evidence type="ECO:0000256" key="2">
    <source>
        <dbReference type="ARBA" id="ARBA00022448"/>
    </source>
</evidence>
<organism evidence="8 9">
    <name type="scientific">Nocardia rhizosphaerae</name>
    <dbReference type="NCBI Taxonomy" id="1691571"/>
    <lineage>
        <taxon>Bacteria</taxon>
        <taxon>Bacillati</taxon>
        <taxon>Actinomycetota</taxon>
        <taxon>Actinomycetes</taxon>
        <taxon>Mycobacteriales</taxon>
        <taxon>Nocardiaceae</taxon>
        <taxon>Nocardia</taxon>
    </lineage>
</organism>
<comment type="caution">
    <text evidence="8">The sequence shown here is derived from an EMBL/GenBank/DDBJ whole genome shotgun (WGS) entry which is preliminary data.</text>
</comment>